<gene>
    <name evidence="4" type="ORF">LYPA_23C012100</name>
</gene>
<evidence type="ECO:0000313" key="4">
    <source>
        <dbReference type="EMBL" id="VFV27661.1"/>
    </source>
</evidence>
<name>A0A485N2M6_LYNPA</name>
<proteinExistence type="inferred from homology"/>
<dbReference type="InterPro" id="IPR031320">
    <property type="entry name" value="GAGE"/>
</dbReference>
<dbReference type="InterPro" id="IPR008625">
    <property type="entry name" value="GAGE_fam"/>
</dbReference>
<organism evidence="4 5">
    <name type="scientific">Lynx pardinus</name>
    <name type="common">Iberian lynx</name>
    <name type="synonym">Felis pardina</name>
    <dbReference type="NCBI Taxonomy" id="191816"/>
    <lineage>
        <taxon>Eukaryota</taxon>
        <taxon>Metazoa</taxon>
        <taxon>Chordata</taxon>
        <taxon>Craniata</taxon>
        <taxon>Vertebrata</taxon>
        <taxon>Euteleostomi</taxon>
        <taxon>Mammalia</taxon>
        <taxon>Eutheria</taxon>
        <taxon>Laurasiatheria</taxon>
        <taxon>Carnivora</taxon>
        <taxon>Feliformia</taxon>
        <taxon>Felidae</taxon>
        <taxon>Felinae</taxon>
        <taxon>Lynx</taxon>
    </lineage>
</organism>
<protein>
    <recommendedName>
        <fullName evidence="3">GAGE domain-containing protein</fullName>
    </recommendedName>
</protein>
<evidence type="ECO:0000313" key="5">
    <source>
        <dbReference type="Proteomes" id="UP000386466"/>
    </source>
</evidence>
<sequence>MSGCVRTRSKSKQRKDDGKANQPAAPVAAQQPSDEQPQQKEAPTECQDIMPEREKAVEEAPLDEGPDLESGIQELPVPKTGGKSEDDSDVKRADVPTLEPVKMPEADMLSIENAKYADIFLNIISLLM</sequence>
<comment type="similarity">
    <text evidence="1">Belongs to the GAGE family.</text>
</comment>
<feature type="region of interest" description="Disordered" evidence="2">
    <location>
        <begin position="1"/>
        <end position="99"/>
    </location>
</feature>
<keyword evidence="5" id="KW-1185">Reference proteome</keyword>
<feature type="compositionally biased region" description="Basic and acidic residues" evidence="2">
    <location>
        <begin position="82"/>
        <end position="94"/>
    </location>
</feature>
<dbReference type="Proteomes" id="UP000386466">
    <property type="component" value="Unassembled WGS sequence"/>
</dbReference>
<dbReference type="EMBL" id="CAAGRJ010010204">
    <property type="protein sequence ID" value="VFV27661.1"/>
    <property type="molecule type" value="Genomic_DNA"/>
</dbReference>
<feature type="compositionally biased region" description="Low complexity" evidence="2">
    <location>
        <begin position="20"/>
        <end position="32"/>
    </location>
</feature>
<evidence type="ECO:0000259" key="3">
    <source>
        <dbReference type="SMART" id="SM01379"/>
    </source>
</evidence>
<dbReference type="PANTHER" id="PTHR14047">
    <property type="entry name" value="P ANTIGEN FAMILY MEMBER 5-RELATED"/>
    <property type="match status" value="1"/>
</dbReference>
<accession>A0A485N2M6</accession>
<evidence type="ECO:0000256" key="2">
    <source>
        <dbReference type="SAM" id="MobiDB-lite"/>
    </source>
</evidence>
<dbReference type="Pfam" id="PF05831">
    <property type="entry name" value="GAGE"/>
    <property type="match status" value="1"/>
</dbReference>
<feature type="domain" description="GAGE" evidence="3">
    <location>
        <begin position="1"/>
        <end position="113"/>
    </location>
</feature>
<evidence type="ECO:0000256" key="1">
    <source>
        <dbReference type="ARBA" id="ARBA00007043"/>
    </source>
</evidence>
<dbReference type="AlphaFoldDB" id="A0A485N2M6"/>
<dbReference type="SMART" id="SM01379">
    <property type="entry name" value="GAGE"/>
    <property type="match status" value="1"/>
</dbReference>
<reference evidence="4 5" key="1">
    <citation type="submission" date="2019-01" db="EMBL/GenBank/DDBJ databases">
        <authorList>
            <person name="Alioto T."/>
            <person name="Alioto T."/>
        </authorList>
    </citation>
    <scope>NUCLEOTIDE SEQUENCE [LARGE SCALE GENOMIC DNA]</scope>
</reference>
<dbReference type="PANTHER" id="PTHR14047:SF1">
    <property type="entry name" value="P ANTIGEN FAMILY MEMBER 3"/>
    <property type="match status" value="1"/>
</dbReference>